<proteinExistence type="predicted"/>
<reference evidence="2 3" key="1">
    <citation type="submission" date="2024-09" db="EMBL/GenBank/DDBJ databases">
        <authorList>
            <person name="Sun Q."/>
            <person name="Mori K."/>
        </authorList>
    </citation>
    <scope>NUCLEOTIDE SEQUENCE [LARGE SCALE GENOMIC DNA]</scope>
    <source>
        <strain evidence="2 3">NCAIM B.02610</strain>
    </source>
</reference>
<keyword evidence="1" id="KW-1133">Transmembrane helix</keyword>
<comment type="caution">
    <text evidence="2">The sequence shown here is derived from an EMBL/GenBank/DDBJ whole genome shotgun (WGS) entry which is preliminary data.</text>
</comment>
<dbReference type="EMBL" id="JBHLUX010000072">
    <property type="protein sequence ID" value="MFC0472337.1"/>
    <property type="molecule type" value="Genomic_DNA"/>
</dbReference>
<accession>A0ABV6KH95</accession>
<organism evidence="2 3">
    <name type="scientific">Halalkalibacter kiskunsagensis</name>
    <dbReference type="NCBI Taxonomy" id="1548599"/>
    <lineage>
        <taxon>Bacteria</taxon>
        <taxon>Bacillati</taxon>
        <taxon>Bacillota</taxon>
        <taxon>Bacilli</taxon>
        <taxon>Bacillales</taxon>
        <taxon>Bacillaceae</taxon>
        <taxon>Halalkalibacter</taxon>
    </lineage>
</organism>
<keyword evidence="1" id="KW-0812">Transmembrane</keyword>
<name>A0ABV6KH95_9BACI</name>
<feature type="transmembrane region" description="Helical" evidence="1">
    <location>
        <begin position="6"/>
        <end position="24"/>
    </location>
</feature>
<evidence type="ECO:0000313" key="3">
    <source>
        <dbReference type="Proteomes" id="UP001589838"/>
    </source>
</evidence>
<gene>
    <name evidence="2" type="ORF">ACFFHM_18035</name>
</gene>
<keyword evidence="1" id="KW-0472">Membrane</keyword>
<evidence type="ECO:0000256" key="1">
    <source>
        <dbReference type="SAM" id="Phobius"/>
    </source>
</evidence>
<dbReference type="RefSeq" id="WP_332694544.1">
    <property type="nucleotide sequence ID" value="NZ_JAXBLX010000071.1"/>
</dbReference>
<dbReference type="Proteomes" id="UP001589838">
    <property type="component" value="Unassembled WGS sequence"/>
</dbReference>
<evidence type="ECO:0000313" key="2">
    <source>
        <dbReference type="EMBL" id="MFC0472337.1"/>
    </source>
</evidence>
<sequence>MNKKQVALIGSIACLVIFSIVNYVQLNRISDQLHSLDYLEHSIRDLSSSMNGVESTVAHTLYEFTEDQRWIRNIHFEIKDVHIASQQVDVSVSWALRDLEIGEQLFFLYRERGAKDWEKIEVSEAKNLSYQIELTLSLKKNYETQIIAVSDERKRSDDLQDIAILEQLEERIYADIYLYRSSHKRFDLNIMMQNYFREEMFIEEKEQLAITSAIAYVYVNGELIETIDVLEKSNTVSHIPHDQMYEYFQPLTLDEEMTGEIKVELIIKDGLGFEYKRESYDY</sequence>
<keyword evidence="3" id="KW-1185">Reference proteome</keyword>
<protein>
    <submittedName>
        <fullName evidence="2">Uncharacterized protein</fullName>
    </submittedName>
</protein>